<dbReference type="PANTHER" id="PTHR21090">
    <property type="entry name" value="AROM/DEHYDROQUINATE SYNTHASE"/>
    <property type="match status" value="1"/>
</dbReference>
<keyword evidence="7" id="KW-0963">Cytoplasm</keyword>
<feature type="binding site" evidence="7">
    <location>
        <position position="357"/>
    </location>
    <ligand>
        <name>phosphoenolpyruvate</name>
        <dbReference type="ChEBI" id="CHEBI:58702"/>
    </ligand>
</feature>
<feature type="domain" description="Enolpyruvate transferase" evidence="9">
    <location>
        <begin position="14"/>
        <end position="435"/>
    </location>
</feature>
<evidence type="ECO:0000259" key="9">
    <source>
        <dbReference type="Pfam" id="PF00275"/>
    </source>
</evidence>
<evidence type="ECO:0000256" key="4">
    <source>
        <dbReference type="ARBA" id="ARBA00022679"/>
    </source>
</evidence>
<comment type="similarity">
    <text evidence="2 7">Belongs to the EPSP synthase family.</text>
</comment>
<evidence type="ECO:0000313" key="11">
    <source>
        <dbReference type="Proteomes" id="UP001597135"/>
    </source>
</evidence>
<comment type="pathway">
    <text evidence="1 7">Metabolic intermediate biosynthesis; chorismate biosynthesis; chorismate from D-erythrose 4-phosphate and phosphoenolpyruvate: step 6/7.</text>
</comment>
<comment type="caution">
    <text evidence="10">The sequence shown here is derived from an EMBL/GenBank/DDBJ whole genome shotgun (WGS) entry which is preliminary data.</text>
</comment>
<feature type="binding site" evidence="7">
    <location>
        <position position="175"/>
    </location>
    <ligand>
        <name>phosphoenolpyruvate</name>
        <dbReference type="ChEBI" id="CHEBI:58702"/>
    </ligand>
</feature>
<gene>
    <name evidence="7 10" type="primary">aroA</name>
    <name evidence="10" type="ORF">ACFQ4E_14295</name>
</gene>
<dbReference type="Pfam" id="PF00275">
    <property type="entry name" value="EPSP_synthase"/>
    <property type="match status" value="1"/>
</dbReference>
<dbReference type="PANTHER" id="PTHR21090:SF5">
    <property type="entry name" value="PENTAFUNCTIONAL AROM POLYPEPTIDE"/>
    <property type="match status" value="1"/>
</dbReference>
<evidence type="ECO:0000256" key="6">
    <source>
        <dbReference type="ARBA" id="ARBA00044633"/>
    </source>
</evidence>
<feature type="binding site" evidence="7">
    <location>
        <position position="326"/>
    </location>
    <ligand>
        <name>3-phosphoshikimate</name>
        <dbReference type="ChEBI" id="CHEBI:145989"/>
    </ligand>
</feature>
<dbReference type="InterPro" id="IPR006264">
    <property type="entry name" value="EPSP_synthase"/>
</dbReference>
<dbReference type="InterPro" id="IPR001986">
    <property type="entry name" value="Enolpyruvate_Tfrase_dom"/>
</dbReference>
<dbReference type="Proteomes" id="UP001597135">
    <property type="component" value="Unassembled WGS sequence"/>
</dbReference>
<protein>
    <recommendedName>
        <fullName evidence="7">3-phosphoshikimate 1-carboxyvinyltransferase</fullName>
        <ecNumber evidence="7">2.5.1.19</ecNumber>
    </recommendedName>
    <alternativeName>
        <fullName evidence="7">5-enolpyruvylshikimate-3-phosphate synthase</fullName>
        <shortName evidence="7">EPSP synthase</shortName>
        <shortName evidence="7">EPSPS</shortName>
    </alternativeName>
</protein>
<keyword evidence="11" id="KW-1185">Reference proteome</keyword>
<feature type="active site" description="Proton acceptor" evidence="7">
    <location>
        <position position="326"/>
    </location>
</feature>
<feature type="binding site" evidence="7">
    <location>
        <position position="100"/>
    </location>
    <ligand>
        <name>phosphoenolpyruvate</name>
        <dbReference type="ChEBI" id="CHEBI:58702"/>
    </ligand>
</feature>
<dbReference type="NCBIfam" id="TIGR01356">
    <property type="entry name" value="aroA"/>
    <property type="match status" value="1"/>
</dbReference>
<organism evidence="10 11">
    <name type="scientific">Litorisediminicola beolgyonensis</name>
    <dbReference type="NCBI Taxonomy" id="1173614"/>
    <lineage>
        <taxon>Bacteria</taxon>
        <taxon>Pseudomonadati</taxon>
        <taxon>Pseudomonadota</taxon>
        <taxon>Alphaproteobacteria</taxon>
        <taxon>Rhodobacterales</taxon>
        <taxon>Paracoccaceae</taxon>
        <taxon>Litorisediminicola</taxon>
    </lineage>
</organism>
<dbReference type="RefSeq" id="WP_386804687.1">
    <property type="nucleotide sequence ID" value="NZ_JBHTMU010000027.1"/>
</dbReference>
<keyword evidence="4 7" id="KW-0808">Transferase</keyword>
<dbReference type="EMBL" id="JBHTMU010000027">
    <property type="protein sequence ID" value="MFD1343597.1"/>
    <property type="molecule type" value="Genomic_DNA"/>
</dbReference>
<dbReference type="InterPro" id="IPR036968">
    <property type="entry name" value="Enolpyruvate_Tfrase_sf"/>
</dbReference>
<feature type="binding site" evidence="7">
    <location>
        <position position="402"/>
    </location>
    <ligand>
        <name>phosphoenolpyruvate</name>
        <dbReference type="ChEBI" id="CHEBI:58702"/>
    </ligand>
</feature>
<evidence type="ECO:0000256" key="3">
    <source>
        <dbReference type="ARBA" id="ARBA00022605"/>
    </source>
</evidence>
<comment type="subcellular location">
    <subcellularLocation>
        <location evidence="7">Cytoplasm</location>
    </subcellularLocation>
</comment>
<feature type="binding site" evidence="7">
    <location>
        <position position="28"/>
    </location>
    <ligand>
        <name>phosphoenolpyruvate</name>
        <dbReference type="ChEBI" id="CHEBI:58702"/>
    </ligand>
</feature>
<comment type="catalytic activity">
    <reaction evidence="6">
        <text>3-phosphoshikimate + phosphoenolpyruvate = 5-O-(1-carboxyvinyl)-3-phosphoshikimate + phosphate</text>
        <dbReference type="Rhea" id="RHEA:21256"/>
        <dbReference type="ChEBI" id="CHEBI:43474"/>
        <dbReference type="ChEBI" id="CHEBI:57701"/>
        <dbReference type="ChEBI" id="CHEBI:58702"/>
        <dbReference type="ChEBI" id="CHEBI:145989"/>
        <dbReference type="EC" id="2.5.1.19"/>
    </reaction>
    <physiologicalReaction direction="left-to-right" evidence="6">
        <dbReference type="Rhea" id="RHEA:21257"/>
    </physiologicalReaction>
</comment>
<evidence type="ECO:0000313" key="10">
    <source>
        <dbReference type="EMBL" id="MFD1343597.1"/>
    </source>
</evidence>
<dbReference type="InterPro" id="IPR013792">
    <property type="entry name" value="RNA3'P_cycl/enolpyr_Trfase_a/b"/>
</dbReference>
<name>A0ABW3ZL72_9RHOB</name>
<evidence type="ECO:0000256" key="7">
    <source>
        <dbReference type="HAMAP-Rule" id="MF_00210"/>
    </source>
</evidence>
<evidence type="ECO:0000256" key="1">
    <source>
        <dbReference type="ARBA" id="ARBA00004811"/>
    </source>
</evidence>
<comment type="caution">
    <text evidence="7">Lacks conserved residue(s) required for the propagation of feature annotation.</text>
</comment>
<proteinExistence type="inferred from homology"/>
<feature type="binding site" evidence="7">
    <location>
        <position position="128"/>
    </location>
    <ligand>
        <name>phosphoenolpyruvate</name>
        <dbReference type="ChEBI" id="CHEBI:58702"/>
    </ligand>
</feature>
<feature type="binding site" evidence="7">
    <location>
        <position position="353"/>
    </location>
    <ligand>
        <name>3-phosphoshikimate</name>
        <dbReference type="ChEBI" id="CHEBI:145989"/>
    </ligand>
</feature>
<evidence type="ECO:0000256" key="2">
    <source>
        <dbReference type="ARBA" id="ARBA00009948"/>
    </source>
</evidence>
<dbReference type="CDD" id="cd01556">
    <property type="entry name" value="EPSP_synthase"/>
    <property type="match status" value="1"/>
</dbReference>
<reference evidence="11" key="1">
    <citation type="journal article" date="2019" name="Int. J. Syst. Evol. Microbiol.">
        <title>The Global Catalogue of Microorganisms (GCM) 10K type strain sequencing project: providing services to taxonomists for standard genome sequencing and annotation.</title>
        <authorList>
            <consortium name="The Broad Institute Genomics Platform"/>
            <consortium name="The Broad Institute Genome Sequencing Center for Infectious Disease"/>
            <person name="Wu L."/>
            <person name="Ma J."/>
        </authorList>
    </citation>
    <scope>NUCLEOTIDE SEQUENCE [LARGE SCALE GENOMIC DNA]</scope>
    <source>
        <strain evidence="11">CCUG 62953</strain>
    </source>
</reference>
<comment type="function">
    <text evidence="7">Catalyzes the transfer of the enolpyruvyl moiety of phosphoenolpyruvate (PEP) to the 5-hydroxyl of shikimate-3-phosphate (S3P) to produce enolpyruvyl shikimate-3-phosphate and inorganic phosphate.</text>
</comment>
<feature type="binding site" evidence="7">
    <location>
        <position position="33"/>
    </location>
    <ligand>
        <name>3-phosphoshikimate</name>
        <dbReference type="ChEBI" id="CHEBI:145989"/>
    </ligand>
</feature>
<dbReference type="PROSITE" id="PS00885">
    <property type="entry name" value="EPSP_SYNTHASE_2"/>
    <property type="match status" value="1"/>
</dbReference>
<sequence>MSSHGTPIPMISEKSGPLSGEAHVPGDKSISHRSLILGALAVGETRVTGLLEGQDVLDTAKAMQAFGAEVEKRGDTWHVQGVGVGGFAEPDRVIDCGNSGTGVRLIMGAMATSPIAATFTGDASLNSRPMARVTDPLALFGARAFGRSGGRLPMTILGAEQPVPVRYATPVPSAQVKSAVLLAGLNAPGETVVIEREATRDHSERMLAGFGATLSTEDSAEGRVITLQGRPELRPQEIVVPRDPSSAAFPVCAALITEGSDVLVPNIGLNPTRAGLFTTLREMGADLTYENEREEGGEPVADLRARFSPDLRGIEVPPERAASMIDEYPVLSVVAAFARGQTHMPGVKELRVKESDRIDAMAQGLRAAGIGVEEGEDWWTVEGRGFGDVPGGVTVAARLDHRIAMSFLVMGLATEAPMMVDDGGPIATSFPIFEPLMTGLGAKIARQTG</sequence>
<feature type="region of interest" description="Disordered" evidence="8">
    <location>
        <begin position="1"/>
        <end position="25"/>
    </location>
</feature>
<dbReference type="SUPFAM" id="SSF55205">
    <property type="entry name" value="EPT/RTPC-like"/>
    <property type="match status" value="1"/>
</dbReference>
<feature type="binding site" evidence="7">
    <location>
        <position position="28"/>
    </location>
    <ligand>
        <name>3-phosphoshikimate</name>
        <dbReference type="ChEBI" id="CHEBI:145989"/>
    </ligand>
</feature>
<comment type="subunit">
    <text evidence="7">Monomer.</text>
</comment>
<dbReference type="HAMAP" id="MF_00210">
    <property type="entry name" value="EPSP_synth"/>
    <property type="match status" value="1"/>
</dbReference>
<keyword evidence="3 7" id="KW-0028">Amino-acid biosynthesis</keyword>
<dbReference type="EC" id="2.5.1.19" evidence="7"/>
<dbReference type="Gene3D" id="3.65.10.10">
    <property type="entry name" value="Enolpyruvate transferase domain"/>
    <property type="match status" value="2"/>
</dbReference>
<keyword evidence="5 7" id="KW-0057">Aromatic amino acid biosynthesis</keyword>
<evidence type="ECO:0000256" key="5">
    <source>
        <dbReference type="ARBA" id="ARBA00023141"/>
    </source>
</evidence>
<accession>A0ABW3ZL72</accession>
<dbReference type="InterPro" id="IPR023193">
    <property type="entry name" value="EPSP_synthase_CS"/>
</dbReference>
<dbReference type="PIRSF" id="PIRSF000505">
    <property type="entry name" value="EPSPS"/>
    <property type="match status" value="1"/>
</dbReference>
<feature type="binding site" evidence="7">
    <location>
        <position position="175"/>
    </location>
    <ligand>
        <name>3-phosphoshikimate</name>
        <dbReference type="ChEBI" id="CHEBI:145989"/>
    </ligand>
</feature>
<evidence type="ECO:0000256" key="8">
    <source>
        <dbReference type="SAM" id="MobiDB-lite"/>
    </source>
</evidence>
<dbReference type="GO" id="GO:0003866">
    <property type="term" value="F:3-phosphoshikimate 1-carboxyvinyltransferase activity"/>
    <property type="evidence" value="ECO:0007669"/>
    <property type="project" value="UniProtKB-EC"/>
</dbReference>
<dbReference type="PROSITE" id="PS00104">
    <property type="entry name" value="EPSP_SYNTHASE_1"/>
    <property type="match status" value="1"/>
</dbReference>
<feature type="binding site" evidence="7">
    <location>
        <position position="29"/>
    </location>
    <ligand>
        <name>3-phosphoshikimate</name>
        <dbReference type="ChEBI" id="CHEBI:145989"/>
    </ligand>
</feature>
<feature type="binding site" evidence="7">
    <location>
        <position position="173"/>
    </location>
    <ligand>
        <name>3-phosphoshikimate</name>
        <dbReference type="ChEBI" id="CHEBI:145989"/>
    </ligand>
</feature>